<keyword evidence="4" id="KW-1185">Reference proteome</keyword>
<proteinExistence type="predicted"/>
<accession>A0ABR3JW02</accession>
<protein>
    <submittedName>
        <fullName evidence="3">Uncharacterized protein</fullName>
    </submittedName>
</protein>
<keyword evidence="2" id="KW-0812">Transmembrane</keyword>
<feature type="transmembrane region" description="Helical" evidence="2">
    <location>
        <begin position="30"/>
        <end position="49"/>
    </location>
</feature>
<dbReference type="Proteomes" id="UP001556367">
    <property type="component" value="Unassembled WGS sequence"/>
</dbReference>
<reference evidence="4" key="1">
    <citation type="submission" date="2024-06" db="EMBL/GenBank/DDBJ databases">
        <title>Multi-omics analyses provide insights into the biosynthesis of the anticancer antibiotic pleurotin in Hohenbuehelia grisea.</title>
        <authorList>
            <person name="Weaver J.A."/>
            <person name="Alberti F."/>
        </authorList>
    </citation>
    <scope>NUCLEOTIDE SEQUENCE [LARGE SCALE GENOMIC DNA]</scope>
    <source>
        <strain evidence="4">T-177</strain>
    </source>
</reference>
<comment type="caution">
    <text evidence="3">The sequence shown here is derived from an EMBL/GenBank/DDBJ whole genome shotgun (WGS) entry which is preliminary data.</text>
</comment>
<name>A0ABR3JW02_9AGAR</name>
<keyword evidence="2" id="KW-0472">Membrane</keyword>
<keyword evidence="2" id="KW-1133">Transmembrane helix</keyword>
<evidence type="ECO:0000256" key="2">
    <source>
        <dbReference type="SAM" id="Phobius"/>
    </source>
</evidence>
<gene>
    <name evidence="3" type="ORF">HGRIS_011723</name>
</gene>
<organism evidence="3 4">
    <name type="scientific">Hohenbuehelia grisea</name>
    <dbReference type="NCBI Taxonomy" id="104357"/>
    <lineage>
        <taxon>Eukaryota</taxon>
        <taxon>Fungi</taxon>
        <taxon>Dikarya</taxon>
        <taxon>Basidiomycota</taxon>
        <taxon>Agaricomycotina</taxon>
        <taxon>Agaricomycetes</taxon>
        <taxon>Agaricomycetidae</taxon>
        <taxon>Agaricales</taxon>
        <taxon>Pleurotineae</taxon>
        <taxon>Pleurotaceae</taxon>
        <taxon>Hohenbuehelia</taxon>
    </lineage>
</organism>
<evidence type="ECO:0000256" key="1">
    <source>
        <dbReference type="SAM" id="MobiDB-lite"/>
    </source>
</evidence>
<evidence type="ECO:0000313" key="3">
    <source>
        <dbReference type="EMBL" id="KAL0960078.1"/>
    </source>
</evidence>
<sequence length="104" mass="11919">MHRGSPSPMQRKPCANRLNIPLNNDAIQMWLLRPSGGIIVTVVFVHFLLLKTYKQREKDLMFFNLTIQAVLPILTSVHSRKNEGQKTRRRLAPNPPPHQGNART</sequence>
<evidence type="ECO:0000313" key="4">
    <source>
        <dbReference type="Proteomes" id="UP001556367"/>
    </source>
</evidence>
<dbReference type="EMBL" id="JASNQZ010000002">
    <property type="protein sequence ID" value="KAL0960078.1"/>
    <property type="molecule type" value="Genomic_DNA"/>
</dbReference>
<feature type="region of interest" description="Disordered" evidence="1">
    <location>
        <begin position="78"/>
        <end position="104"/>
    </location>
</feature>